<gene>
    <name evidence="10" type="ORF">DNFV4_04379</name>
</gene>
<dbReference type="GO" id="GO:0005506">
    <property type="term" value="F:iron ion binding"/>
    <property type="evidence" value="ECO:0007669"/>
    <property type="project" value="InterPro"/>
</dbReference>
<evidence type="ECO:0000256" key="4">
    <source>
        <dbReference type="ARBA" id="ARBA00022982"/>
    </source>
</evidence>
<evidence type="ECO:0000313" key="10">
    <source>
        <dbReference type="EMBL" id="CAI4033937.1"/>
    </source>
</evidence>
<feature type="signal peptide" evidence="8">
    <location>
        <begin position="1"/>
        <end position="20"/>
    </location>
</feature>
<dbReference type="Gene3D" id="1.10.760.10">
    <property type="entry name" value="Cytochrome c-like domain"/>
    <property type="match status" value="1"/>
</dbReference>
<dbReference type="PRINTS" id="PR00605">
    <property type="entry name" value="CYTCHROMECIC"/>
</dbReference>
<dbReference type="Proteomes" id="UP001179121">
    <property type="component" value="Chromosome"/>
</dbReference>
<dbReference type="PROSITE" id="PS51007">
    <property type="entry name" value="CYTC"/>
    <property type="match status" value="1"/>
</dbReference>
<keyword evidence="2 6" id="KW-0349">Heme</keyword>
<evidence type="ECO:0000256" key="7">
    <source>
        <dbReference type="SAM" id="MobiDB-lite"/>
    </source>
</evidence>
<keyword evidence="11" id="KW-1185">Reference proteome</keyword>
<evidence type="ECO:0000256" key="6">
    <source>
        <dbReference type="PROSITE-ProRule" id="PRU00433"/>
    </source>
</evidence>
<dbReference type="GO" id="GO:0009055">
    <property type="term" value="F:electron transfer activity"/>
    <property type="evidence" value="ECO:0007669"/>
    <property type="project" value="InterPro"/>
</dbReference>
<dbReference type="SUPFAM" id="SSF46626">
    <property type="entry name" value="Cytochrome c"/>
    <property type="match status" value="1"/>
</dbReference>
<evidence type="ECO:0000256" key="3">
    <source>
        <dbReference type="ARBA" id="ARBA00022723"/>
    </source>
</evidence>
<evidence type="ECO:0000256" key="1">
    <source>
        <dbReference type="ARBA" id="ARBA00022448"/>
    </source>
</evidence>
<dbReference type="PANTHER" id="PTHR37823">
    <property type="entry name" value="CYTOCHROME C-553-LIKE"/>
    <property type="match status" value="1"/>
</dbReference>
<evidence type="ECO:0000256" key="5">
    <source>
        <dbReference type="ARBA" id="ARBA00023004"/>
    </source>
</evidence>
<name>A0AA86N3E2_9BACT</name>
<sequence>MKGTTALVVIALLMPGLAEAAGTGDPAKGKLLFDKHCMVCHGPQGKGDGPTGRALIPPATDFTSQPSRKKSGADLRRVIEQGSPGTAMPAWKGPLSEMQLADVAAYVETLRK</sequence>
<keyword evidence="1" id="KW-0813">Transport</keyword>
<dbReference type="InterPro" id="IPR036909">
    <property type="entry name" value="Cyt_c-like_dom_sf"/>
</dbReference>
<keyword evidence="5 6" id="KW-0408">Iron</keyword>
<accession>A0AA86N3E2</accession>
<keyword evidence="3 6" id="KW-0479">Metal-binding</keyword>
<dbReference type="InterPro" id="IPR008168">
    <property type="entry name" value="Cyt_C_IC"/>
</dbReference>
<dbReference type="PANTHER" id="PTHR37823:SF1">
    <property type="entry name" value="CYTOCHROME C-553-LIKE"/>
    <property type="match status" value="1"/>
</dbReference>
<feature type="domain" description="Cytochrome c" evidence="9">
    <location>
        <begin position="24"/>
        <end position="111"/>
    </location>
</feature>
<dbReference type="GO" id="GO:0020037">
    <property type="term" value="F:heme binding"/>
    <property type="evidence" value="ECO:0007669"/>
    <property type="project" value="InterPro"/>
</dbReference>
<evidence type="ECO:0000256" key="8">
    <source>
        <dbReference type="SAM" id="SignalP"/>
    </source>
</evidence>
<keyword evidence="8" id="KW-0732">Signal</keyword>
<dbReference type="KEGG" id="nti:DNFV4_04379"/>
<proteinExistence type="predicted"/>
<dbReference type="AlphaFoldDB" id="A0AA86N3E2"/>
<dbReference type="InterPro" id="IPR009056">
    <property type="entry name" value="Cyt_c-like_dom"/>
</dbReference>
<protein>
    <submittedName>
        <fullName evidence="10">Cytochrome c domain-containing protein</fullName>
    </submittedName>
</protein>
<dbReference type="Pfam" id="PF13442">
    <property type="entry name" value="Cytochrome_CBB3"/>
    <property type="match status" value="1"/>
</dbReference>
<dbReference type="EMBL" id="OX365700">
    <property type="protein sequence ID" value="CAI4033937.1"/>
    <property type="molecule type" value="Genomic_DNA"/>
</dbReference>
<dbReference type="RefSeq" id="WP_289271360.1">
    <property type="nucleotide sequence ID" value="NZ_OX365700.1"/>
</dbReference>
<feature type="region of interest" description="Disordered" evidence="7">
    <location>
        <begin position="44"/>
        <end position="73"/>
    </location>
</feature>
<evidence type="ECO:0000313" key="11">
    <source>
        <dbReference type="Proteomes" id="UP001179121"/>
    </source>
</evidence>
<keyword evidence="4" id="KW-0249">Electron transport</keyword>
<feature type="chain" id="PRO_5041721785" evidence="8">
    <location>
        <begin position="21"/>
        <end position="112"/>
    </location>
</feature>
<dbReference type="InterPro" id="IPR051811">
    <property type="entry name" value="Cytochrome_c550/c551-like"/>
</dbReference>
<organism evidence="10 11">
    <name type="scientific">Nitrospira tepida</name>
    <dbReference type="NCBI Taxonomy" id="2973512"/>
    <lineage>
        <taxon>Bacteria</taxon>
        <taxon>Pseudomonadati</taxon>
        <taxon>Nitrospirota</taxon>
        <taxon>Nitrospiria</taxon>
        <taxon>Nitrospirales</taxon>
        <taxon>Nitrospiraceae</taxon>
        <taxon>Nitrospira</taxon>
    </lineage>
</organism>
<reference evidence="10" key="1">
    <citation type="submission" date="2022-10" db="EMBL/GenBank/DDBJ databases">
        <authorList>
            <person name="Koch H."/>
        </authorList>
    </citation>
    <scope>NUCLEOTIDE SEQUENCE</scope>
    <source>
        <strain evidence="10">DNF</strain>
    </source>
</reference>
<evidence type="ECO:0000256" key="2">
    <source>
        <dbReference type="ARBA" id="ARBA00022617"/>
    </source>
</evidence>
<evidence type="ECO:0000259" key="9">
    <source>
        <dbReference type="PROSITE" id="PS51007"/>
    </source>
</evidence>